<feature type="signal peptide" evidence="1">
    <location>
        <begin position="1"/>
        <end position="17"/>
    </location>
</feature>
<evidence type="ECO:0000313" key="3">
    <source>
        <dbReference type="Proteomes" id="UP001497623"/>
    </source>
</evidence>
<dbReference type="Proteomes" id="UP001497623">
    <property type="component" value="Unassembled WGS sequence"/>
</dbReference>
<gene>
    <name evidence="2" type="ORF">MNOR_LOCUS20054</name>
</gene>
<sequence>MKALLIILVASISGVVLDPRCYHCQDERWNWWEYDEECGKDGYNNHLHVSEGEMFTSCRTRIYASGYVHRGAIAEWDGSTYCYNTTEYTECYCDSDVLCNTDLCQNCPGLKCYTCSDCPEVDGSTQFSIRPDHHSCTTTLDYITGTIIRGGSAKTQEDDDCVDDGTQLTCFCSGDLCNNLILNH</sequence>
<feature type="chain" id="PRO_5043785824" evidence="1">
    <location>
        <begin position="18"/>
        <end position="184"/>
    </location>
</feature>
<organism evidence="2 3">
    <name type="scientific">Meganyctiphanes norvegica</name>
    <name type="common">Northern krill</name>
    <name type="synonym">Thysanopoda norvegica</name>
    <dbReference type="NCBI Taxonomy" id="48144"/>
    <lineage>
        <taxon>Eukaryota</taxon>
        <taxon>Metazoa</taxon>
        <taxon>Ecdysozoa</taxon>
        <taxon>Arthropoda</taxon>
        <taxon>Crustacea</taxon>
        <taxon>Multicrustacea</taxon>
        <taxon>Malacostraca</taxon>
        <taxon>Eumalacostraca</taxon>
        <taxon>Eucarida</taxon>
        <taxon>Euphausiacea</taxon>
        <taxon>Euphausiidae</taxon>
        <taxon>Meganyctiphanes</taxon>
    </lineage>
</organism>
<dbReference type="AlphaFoldDB" id="A0AAV2R595"/>
<proteinExistence type="predicted"/>
<comment type="caution">
    <text evidence="2">The sequence shown here is derived from an EMBL/GenBank/DDBJ whole genome shotgun (WGS) entry which is preliminary data.</text>
</comment>
<protein>
    <submittedName>
        <fullName evidence="2">Uncharacterized protein</fullName>
    </submittedName>
</protein>
<name>A0AAV2R595_MEGNR</name>
<evidence type="ECO:0000256" key="1">
    <source>
        <dbReference type="SAM" id="SignalP"/>
    </source>
</evidence>
<evidence type="ECO:0000313" key="2">
    <source>
        <dbReference type="EMBL" id="CAL4113148.1"/>
    </source>
</evidence>
<keyword evidence="3" id="KW-1185">Reference proteome</keyword>
<reference evidence="2 3" key="1">
    <citation type="submission" date="2024-05" db="EMBL/GenBank/DDBJ databases">
        <authorList>
            <person name="Wallberg A."/>
        </authorList>
    </citation>
    <scope>NUCLEOTIDE SEQUENCE [LARGE SCALE GENOMIC DNA]</scope>
</reference>
<dbReference type="EMBL" id="CAXKWB010015262">
    <property type="protein sequence ID" value="CAL4113148.1"/>
    <property type="molecule type" value="Genomic_DNA"/>
</dbReference>
<accession>A0AAV2R595</accession>
<keyword evidence="1" id="KW-0732">Signal</keyword>